<reference evidence="2 3" key="1">
    <citation type="submission" date="2012-06" db="EMBL/GenBank/DDBJ databases">
        <title>Finished chromosome of genome of Microcoleus sp. PCC 7113.</title>
        <authorList>
            <consortium name="US DOE Joint Genome Institute"/>
            <person name="Gugger M."/>
            <person name="Coursin T."/>
            <person name="Rippka R."/>
            <person name="Tandeau De Marsac N."/>
            <person name="Huntemann M."/>
            <person name="Wei C.-L."/>
            <person name="Han J."/>
            <person name="Detter J.C."/>
            <person name="Han C."/>
            <person name="Tapia R."/>
            <person name="Chen A."/>
            <person name="Kyrpides N."/>
            <person name="Mavromatis K."/>
            <person name="Markowitz V."/>
            <person name="Szeto E."/>
            <person name="Ivanova N."/>
            <person name="Pagani I."/>
            <person name="Pati A."/>
            <person name="Goodwin L."/>
            <person name="Nordberg H.P."/>
            <person name="Cantor M.N."/>
            <person name="Hua S.X."/>
            <person name="Woyke T."/>
            <person name="Kerfeld C.A."/>
        </authorList>
    </citation>
    <scope>NUCLEOTIDE SEQUENCE [LARGE SCALE GENOMIC DNA]</scope>
    <source>
        <strain evidence="2 3">PCC 7113</strain>
    </source>
</reference>
<dbReference type="OrthoDB" id="574682at2"/>
<dbReference type="STRING" id="1173027.Mic7113_2159"/>
<dbReference type="HOGENOM" id="CLU_1729290_0_0_3"/>
<dbReference type="RefSeq" id="WP_015182126.1">
    <property type="nucleotide sequence ID" value="NC_019738.1"/>
</dbReference>
<name>K9WDY5_9CYAN</name>
<organism evidence="2 3">
    <name type="scientific">Allocoleopsis franciscana PCC 7113</name>
    <dbReference type="NCBI Taxonomy" id="1173027"/>
    <lineage>
        <taxon>Bacteria</taxon>
        <taxon>Bacillati</taxon>
        <taxon>Cyanobacteriota</taxon>
        <taxon>Cyanophyceae</taxon>
        <taxon>Coleofasciculales</taxon>
        <taxon>Coleofasciculaceae</taxon>
        <taxon>Allocoleopsis</taxon>
        <taxon>Allocoleopsis franciscana</taxon>
    </lineage>
</organism>
<dbReference type="AlphaFoldDB" id="K9WDY5"/>
<dbReference type="eggNOG" id="ENOG5033H21">
    <property type="taxonomic scope" value="Bacteria"/>
</dbReference>
<sequence length="151" mass="16421">MDSKPVDTIGSGEHLTLPEPDPDNITVLTRNLPNTPILPWNHYDSPWSEPEAETTEPESEADNSELDTENLVQTENLEESDSTQASVSEGVELDGELDPAQSITPEVTVEGELDPAQSITPEVAVESEFNAQRLIALLDLPEETPTDELTG</sequence>
<feature type="compositionally biased region" description="Acidic residues" evidence="1">
    <location>
        <begin position="50"/>
        <end position="68"/>
    </location>
</feature>
<dbReference type="Proteomes" id="UP000010471">
    <property type="component" value="Chromosome"/>
</dbReference>
<protein>
    <submittedName>
        <fullName evidence="2">Uncharacterized protein</fullName>
    </submittedName>
</protein>
<evidence type="ECO:0000256" key="1">
    <source>
        <dbReference type="SAM" id="MobiDB-lite"/>
    </source>
</evidence>
<evidence type="ECO:0000313" key="2">
    <source>
        <dbReference type="EMBL" id="AFZ17974.1"/>
    </source>
</evidence>
<evidence type="ECO:0000313" key="3">
    <source>
        <dbReference type="Proteomes" id="UP000010471"/>
    </source>
</evidence>
<gene>
    <name evidence="2" type="ORF">Mic7113_2159</name>
</gene>
<feature type="region of interest" description="Disordered" evidence="1">
    <location>
        <begin position="1"/>
        <end position="104"/>
    </location>
</feature>
<accession>K9WDY5</accession>
<keyword evidence="3" id="KW-1185">Reference proteome</keyword>
<proteinExistence type="predicted"/>
<dbReference type="KEGG" id="mic:Mic7113_2159"/>
<dbReference type="EMBL" id="CP003630">
    <property type="protein sequence ID" value="AFZ17974.1"/>
    <property type="molecule type" value="Genomic_DNA"/>
</dbReference>